<dbReference type="InterPro" id="IPR036291">
    <property type="entry name" value="NAD(P)-bd_dom_sf"/>
</dbReference>
<reference evidence="5 6" key="1">
    <citation type="submission" date="2023-10" db="EMBL/GenBank/DDBJ databases">
        <title>The genome sequence of Streptomyces sp. HUAS YS2.</title>
        <authorList>
            <person name="Mo P."/>
        </authorList>
    </citation>
    <scope>NUCLEOTIDE SEQUENCE [LARGE SCALE GENOMIC DNA]</scope>
    <source>
        <strain evidence="5 6">HUAS YS2</strain>
    </source>
</reference>
<dbReference type="RefSeq" id="WP_318101515.1">
    <property type="nucleotide sequence ID" value="NZ_CP137573.1"/>
</dbReference>
<evidence type="ECO:0000256" key="2">
    <source>
        <dbReference type="ARBA" id="ARBA00022857"/>
    </source>
</evidence>
<dbReference type="Proteomes" id="UP001301731">
    <property type="component" value="Chromosome"/>
</dbReference>
<dbReference type="EMBL" id="CP137573">
    <property type="protein sequence ID" value="WOX20796.1"/>
    <property type="molecule type" value="Genomic_DNA"/>
</dbReference>
<dbReference type="Pfam" id="PF05368">
    <property type="entry name" value="NmrA"/>
    <property type="match status" value="1"/>
</dbReference>
<dbReference type="CDD" id="cd05251">
    <property type="entry name" value="NmrA_like_SDR_a"/>
    <property type="match status" value="1"/>
</dbReference>
<evidence type="ECO:0000313" key="6">
    <source>
        <dbReference type="Proteomes" id="UP001301731"/>
    </source>
</evidence>
<evidence type="ECO:0000313" key="5">
    <source>
        <dbReference type="EMBL" id="WOX20796.1"/>
    </source>
</evidence>
<organism evidence="5 6">
    <name type="scientific">Streptomyces solicathayae</name>
    <dbReference type="NCBI Taxonomy" id="3081768"/>
    <lineage>
        <taxon>Bacteria</taxon>
        <taxon>Bacillati</taxon>
        <taxon>Actinomycetota</taxon>
        <taxon>Actinomycetes</taxon>
        <taxon>Kitasatosporales</taxon>
        <taxon>Streptomycetaceae</taxon>
        <taxon>Streptomyces</taxon>
    </lineage>
</organism>
<dbReference type="PANTHER" id="PTHR42748">
    <property type="entry name" value="NITROGEN METABOLITE REPRESSION PROTEIN NMRA FAMILY MEMBER"/>
    <property type="match status" value="1"/>
</dbReference>
<feature type="domain" description="NmrA-like" evidence="4">
    <location>
        <begin position="4"/>
        <end position="229"/>
    </location>
</feature>
<dbReference type="SUPFAM" id="SSF51735">
    <property type="entry name" value="NAD(P)-binding Rossmann-fold domains"/>
    <property type="match status" value="1"/>
</dbReference>
<evidence type="ECO:0000259" key="4">
    <source>
        <dbReference type="Pfam" id="PF05368"/>
    </source>
</evidence>
<proteinExistence type="inferred from homology"/>
<sequence length="348" mass="37156">MTERKIITVIGATGRQGGGLVRAVLADRDGEFTVRAVTRHPDGEPAAELKRLGVEVVRADMDDPPSLAPAFEHAYGAFVVTNFWEHMSAEREKTQAHAVARAAAHAGVQHAIWSTLEDTRECIPLDDERMPTLQERYKVPHFDGKAEADHHFPDEGVPTTFLRTTFYWENLLGAYAPQRGADGALQLTFPMGGSRLSGVAVADIGRTALAVLRRGTDLIAATISSAANTSRSPTWPPPSRRRGANRCATGPSPPTSGARRDSPARTSRGTCSSTTRTASTASPRPGTSSPSANSTRNYRTSPPGWPPTATHGATPDPDGAPHPRSSSARRRASSWRRPSVCGSAPVSS</sequence>
<evidence type="ECO:0000256" key="3">
    <source>
        <dbReference type="SAM" id="MobiDB-lite"/>
    </source>
</evidence>
<dbReference type="PANTHER" id="PTHR42748:SF7">
    <property type="entry name" value="NMRA LIKE REDOX SENSOR 1-RELATED"/>
    <property type="match status" value="1"/>
</dbReference>
<gene>
    <name evidence="5" type="ORF">R2D22_05065</name>
</gene>
<feature type="compositionally biased region" description="Low complexity" evidence="3">
    <location>
        <begin position="264"/>
        <end position="282"/>
    </location>
</feature>
<dbReference type="InterPro" id="IPR051164">
    <property type="entry name" value="NmrA-like_oxidored"/>
</dbReference>
<keyword evidence="2" id="KW-0521">NADP</keyword>
<feature type="region of interest" description="Disordered" evidence="3">
    <location>
        <begin position="226"/>
        <end position="348"/>
    </location>
</feature>
<dbReference type="Gene3D" id="3.40.50.720">
    <property type="entry name" value="NAD(P)-binding Rossmann-like Domain"/>
    <property type="match status" value="1"/>
</dbReference>
<keyword evidence="6" id="KW-1185">Reference proteome</keyword>
<feature type="compositionally biased region" description="Polar residues" evidence="3">
    <location>
        <begin position="285"/>
        <end position="300"/>
    </location>
</feature>
<accession>A0ABZ0LNJ4</accession>
<evidence type="ECO:0000256" key="1">
    <source>
        <dbReference type="ARBA" id="ARBA00006328"/>
    </source>
</evidence>
<comment type="similarity">
    <text evidence="1">Belongs to the NmrA-type oxidoreductase family.</text>
</comment>
<dbReference type="InterPro" id="IPR008030">
    <property type="entry name" value="NmrA-like"/>
</dbReference>
<name>A0ABZ0LNJ4_9ACTN</name>
<protein>
    <submittedName>
        <fullName evidence="5">NmrA family NAD(P)-binding protein</fullName>
    </submittedName>
</protein>